<dbReference type="AlphaFoldDB" id="A0A816LQN6"/>
<keyword evidence="1" id="KW-0472">Membrane</keyword>
<dbReference type="EMBL" id="HG994371">
    <property type="protein sequence ID" value="CAF1950127.1"/>
    <property type="molecule type" value="Genomic_DNA"/>
</dbReference>
<evidence type="ECO:0000256" key="1">
    <source>
        <dbReference type="SAM" id="Phobius"/>
    </source>
</evidence>
<keyword evidence="1" id="KW-0812">Transmembrane</keyword>
<gene>
    <name evidence="2" type="ORF">DARMORV10_C07P04420.1</name>
</gene>
<feature type="transmembrane region" description="Helical" evidence="1">
    <location>
        <begin position="30"/>
        <end position="49"/>
    </location>
</feature>
<protein>
    <submittedName>
        <fullName evidence="2">(rape) hypothetical protein</fullName>
    </submittedName>
</protein>
<dbReference type="Proteomes" id="UP001295469">
    <property type="component" value="Chromosome C07"/>
</dbReference>
<evidence type="ECO:0000313" key="2">
    <source>
        <dbReference type="EMBL" id="CAF1950127.1"/>
    </source>
</evidence>
<keyword evidence="1" id="KW-1133">Transmembrane helix</keyword>
<name>A0A816LQN6_BRANA</name>
<reference evidence="2" key="1">
    <citation type="submission" date="2021-01" db="EMBL/GenBank/DDBJ databases">
        <authorList>
            <consortium name="Genoscope - CEA"/>
            <person name="William W."/>
        </authorList>
    </citation>
    <scope>NUCLEOTIDE SEQUENCE</scope>
</reference>
<organism evidence="2">
    <name type="scientific">Brassica napus</name>
    <name type="common">Rape</name>
    <dbReference type="NCBI Taxonomy" id="3708"/>
    <lineage>
        <taxon>Eukaryota</taxon>
        <taxon>Viridiplantae</taxon>
        <taxon>Streptophyta</taxon>
        <taxon>Embryophyta</taxon>
        <taxon>Tracheophyta</taxon>
        <taxon>Spermatophyta</taxon>
        <taxon>Magnoliopsida</taxon>
        <taxon>eudicotyledons</taxon>
        <taxon>Gunneridae</taxon>
        <taxon>Pentapetalae</taxon>
        <taxon>rosids</taxon>
        <taxon>malvids</taxon>
        <taxon>Brassicales</taxon>
        <taxon>Brassicaceae</taxon>
        <taxon>Brassiceae</taxon>
        <taxon>Brassica</taxon>
    </lineage>
</organism>
<sequence length="92" mass="10181">MAGQKQILNKNIYFVVGRGVRTGYFFLSRVLLSLCACLALGFHTLYLLLCITTLTDSHETPVIPELAINLELCQFVSSCPNIQALASIFKTN</sequence>
<proteinExistence type="predicted"/>
<accession>A0A816LQN6</accession>